<comment type="cofactor">
    <cofactor evidence="1">
        <name>Fe(2+)</name>
        <dbReference type="ChEBI" id="CHEBI:29033"/>
    </cofactor>
</comment>
<evidence type="ECO:0000256" key="3">
    <source>
        <dbReference type="ARBA" id="ARBA00023004"/>
    </source>
</evidence>
<evidence type="ECO:0000259" key="5">
    <source>
        <dbReference type="Pfam" id="PF02668"/>
    </source>
</evidence>
<evidence type="ECO:0000256" key="2">
    <source>
        <dbReference type="ARBA" id="ARBA00023002"/>
    </source>
</evidence>
<dbReference type="RefSeq" id="WP_069463673.1">
    <property type="nucleotide sequence ID" value="NZ_FODD01000012.1"/>
</dbReference>
<gene>
    <name evidence="6" type="ORF">SAMN05216267_101274</name>
</gene>
<dbReference type="GO" id="GO:0017000">
    <property type="term" value="P:antibiotic biosynthetic process"/>
    <property type="evidence" value="ECO:0007669"/>
    <property type="project" value="UniProtKB-KW"/>
</dbReference>
<accession>A0A1H8K9B7</accession>
<dbReference type="InterPro" id="IPR050411">
    <property type="entry name" value="AlphaKG_dependent_hydroxylases"/>
</dbReference>
<sequence>MSVVPAHGIAEVTSAVDKELASSGLVLFTGLGGRFTELLALYRSFTTPAPHRDSDARGVTRIAAVRADDGAYRGFSRMALPLHTDSASAPHPPDWILLFCESAGTGGGDFLLADGVAAALQLRDVRPDMFGRLLTAPVMVTGSATPRTPLYRRADHTIGVRYRTRDPARTPERTGTDAEHLVAYNSALRSIRSRIPCEGGSGYILDNSRWLHGRTRYSGDRVVLRVLGGAR</sequence>
<reference evidence="6 7" key="1">
    <citation type="submission" date="2016-10" db="EMBL/GenBank/DDBJ databases">
        <authorList>
            <person name="de Groot N.N."/>
        </authorList>
    </citation>
    <scope>NUCLEOTIDE SEQUENCE [LARGE SCALE GENOMIC DNA]</scope>
    <source>
        <strain evidence="6 7">CGMCC 4.2026</strain>
    </source>
</reference>
<evidence type="ECO:0000256" key="4">
    <source>
        <dbReference type="ARBA" id="ARBA00023194"/>
    </source>
</evidence>
<dbReference type="PANTHER" id="PTHR10696:SF56">
    <property type="entry name" value="TAUD_TFDA-LIKE DOMAIN-CONTAINING PROTEIN"/>
    <property type="match status" value="1"/>
</dbReference>
<dbReference type="Pfam" id="PF02668">
    <property type="entry name" value="TauD"/>
    <property type="match status" value="1"/>
</dbReference>
<dbReference type="AlphaFoldDB" id="A0A1H8K9B7"/>
<protein>
    <submittedName>
        <fullName evidence="6">Taurine catabolism dioxygenase TauD, TfdA family</fullName>
    </submittedName>
</protein>
<dbReference type="InterPro" id="IPR042098">
    <property type="entry name" value="TauD-like_sf"/>
</dbReference>
<evidence type="ECO:0000313" key="6">
    <source>
        <dbReference type="EMBL" id="SEN89612.1"/>
    </source>
</evidence>
<keyword evidence="4" id="KW-0045">Antibiotic biosynthesis</keyword>
<dbReference type="Proteomes" id="UP000181951">
    <property type="component" value="Unassembled WGS sequence"/>
</dbReference>
<evidence type="ECO:0000313" key="7">
    <source>
        <dbReference type="Proteomes" id="UP000181951"/>
    </source>
</evidence>
<keyword evidence="6" id="KW-0223">Dioxygenase</keyword>
<dbReference type="Gene3D" id="3.60.130.10">
    <property type="entry name" value="Clavaminate synthase-like"/>
    <property type="match status" value="1"/>
</dbReference>
<proteinExistence type="predicted"/>
<organism evidence="6 7">
    <name type="scientific">Actinacidiphila rubida</name>
    <dbReference type="NCBI Taxonomy" id="310780"/>
    <lineage>
        <taxon>Bacteria</taxon>
        <taxon>Bacillati</taxon>
        <taxon>Actinomycetota</taxon>
        <taxon>Actinomycetes</taxon>
        <taxon>Kitasatosporales</taxon>
        <taxon>Streptomycetaceae</taxon>
        <taxon>Actinacidiphila</taxon>
    </lineage>
</organism>
<name>A0A1H8K9B7_9ACTN</name>
<dbReference type="InterPro" id="IPR003819">
    <property type="entry name" value="TauD/TfdA-like"/>
</dbReference>
<dbReference type="EMBL" id="FODD01000012">
    <property type="protein sequence ID" value="SEN89612.1"/>
    <property type="molecule type" value="Genomic_DNA"/>
</dbReference>
<keyword evidence="3" id="KW-0408">Iron</keyword>
<keyword evidence="2" id="KW-0560">Oxidoreductase</keyword>
<feature type="domain" description="TauD/TfdA-like" evidence="5">
    <location>
        <begin position="15"/>
        <end position="226"/>
    </location>
</feature>
<dbReference type="STRING" id="310780.SAMN05216267_101274"/>
<evidence type="ECO:0000256" key="1">
    <source>
        <dbReference type="ARBA" id="ARBA00001954"/>
    </source>
</evidence>
<keyword evidence="7" id="KW-1185">Reference proteome</keyword>
<dbReference type="SUPFAM" id="SSF51197">
    <property type="entry name" value="Clavaminate synthase-like"/>
    <property type="match status" value="1"/>
</dbReference>
<dbReference type="GO" id="GO:0051213">
    <property type="term" value="F:dioxygenase activity"/>
    <property type="evidence" value="ECO:0007669"/>
    <property type="project" value="UniProtKB-KW"/>
</dbReference>
<dbReference type="PANTHER" id="PTHR10696">
    <property type="entry name" value="GAMMA-BUTYROBETAINE HYDROXYLASE-RELATED"/>
    <property type="match status" value="1"/>
</dbReference>